<gene>
    <name evidence="2" type="ORF">GCM10011514_50940</name>
</gene>
<reference evidence="2" key="2">
    <citation type="submission" date="2020-09" db="EMBL/GenBank/DDBJ databases">
        <authorList>
            <person name="Sun Q."/>
            <person name="Zhou Y."/>
        </authorList>
    </citation>
    <scope>NUCLEOTIDE SEQUENCE</scope>
    <source>
        <strain evidence="2">CGMCC 1.15958</strain>
    </source>
</reference>
<dbReference type="SUPFAM" id="SSF52540">
    <property type="entry name" value="P-loop containing nucleoside triphosphate hydrolases"/>
    <property type="match status" value="1"/>
</dbReference>
<comment type="caution">
    <text evidence="2">The sequence shown here is derived from an EMBL/GenBank/DDBJ whole genome shotgun (WGS) entry which is preliminary data.</text>
</comment>
<dbReference type="InterPro" id="IPR050678">
    <property type="entry name" value="DNA_Partitioning_ATPase"/>
</dbReference>
<proteinExistence type="predicted"/>
<dbReference type="PANTHER" id="PTHR13696">
    <property type="entry name" value="P-LOOP CONTAINING NUCLEOSIDE TRIPHOSPHATE HYDROLASE"/>
    <property type="match status" value="1"/>
</dbReference>
<name>A0A916Z7T7_9BACT</name>
<sequence>MKTLSFVNNKGGVGKTTSAQNVGVALHRFAKSKVLFIDLDAQASLTRCFGYHNLHFFNADSGSFILNDKTFDEVVISTDVGDLLPASMGFLAAEERIRASAVFPFNLKIALDKIKHRYDFIIIDCPPSLSTSARIALVASDLYFVPLQAEYLSYEGLRNFLAFANQLSMICPHLQLGGVFATRYNPKLKRRLSIDLVKSTKKQLNEQFLDTYIRDNIAIPEAQASGKDIFLYDPESNGAIDYYKLTRELINKRFTKNLMEQLMRA</sequence>
<dbReference type="Proteomes" id="UP000609064">
    <property type="component" value="Unassembled WGS sequence"/>
</dbReference>
<evidence type="ECO:0000259" key="1">
    <source>
        <dbReference type="Pfam" id="PF13614"/>
    </source>
</evidence>
<dbReference type="Gene3D" id="3.40.50.300">
    <property type="entry name" value="P-loop containing nucleotide triphosphate hydrolases"/>
    <property type="match status" value="1"/>
</dbReference>
<organism evidence="2 3">
    <name type="scientific">Emticicia aquatilis</name>
    <dbReference type="NCBI Taxonomy" id="1537369"/>
    <lineage>
        <taxon>Bacteria</taxon>
        <taxon>Pseudomonadati</taxon>
        <taxon>Bacteroidota</taxon>
        <taxon>Cytophagia</taxon>
        <taxon>Cytophagales</taxon>
        <taxon>Leadbetterellaceae</taxon>
        <taxon>Emticicia</taxon>
    </lineage>
</organism>
<dbReference type="InterPro" id="IPR027417">
    <property type="entry name" value="P-loop_NTPase"/>
</dbReference>
<dbReference type="AlphaFoldDB" id="A0A916Z7T7"/>
<reference evidence="2" key="1">
    <citation type="journal article" date="2014" name="Int. J. Syst. Evol. Microbiol.">
        <title>Complete genome sequence of Corynebacterium casei LMG S-19264T (=DSM 44701T), isolated from a smear-ripened cheese.</title>
        <authorList>
            <consortium name="US DOE Joint Genome Institute (JGI-PGF)"/>
            <person name="Walter F."/>
            <person name="Albersmeier A."/>
            <person name="Kalinowski J."/>
            <person name="Ruckert C."/>
        </authorList>
    </citation>
    <scope>NUCLEOTIDE SEQUENCE</scope>
    <source>
        <strain evidence="2">CGMCC 1.15958</strain>
    </source>
</reference>
<evidence type="ECO:0000313" key="3">
    <source>
        <dbReference type="Proteomes" id="UP000609064"/>
    </source>
</evidence>
<dbReference type="CDD" id="cd02042">
    <property type="entry name" value="ParAB_family"/>
    <property type="match status" value="1"/>
</dbReference>
<keyword evidence="3" id="KW-1185">Reference proteome</keyword>
<evidence type="ECO:0000313" key="2">
    <source>
        <dbReference type="EMBL" id="GGD80652.1"/>
    </source>
</evidence>
<protein>
    <submittedName>
        <fullName evidence="2">Cobyric acid synthase CobQ</fullName>
    </submittedName>
</protein>
<dbReference type="Pfam" id="PF13614">
    <property type="entry name" value="AAA_31"/>
    <property type="match status" value="1"/>
</dbReference>
<dbReference type="RefSeq" id="WP_188770857.1">
    <property type="nucleotide sequence ID" value="NZ_BMKK01000016.1"/>
</dbReference>
<dbReference type="InterPro" id="IPR025669">
    <property type="entry name" value="AAA_dom"/>
</dbReference>
<feature type="domain" description="AAA" evidence="1">
    <location>
        <begin position="1"/>
        <end position="167"/>
    </location>
</feature>
<accession>A0A916Z7T7</accession>
<dbReference type="PANTHER" id="PTHR13696:SF52">
    <property type="entry name" value="PARA FAMILY PROTEIN CT_582"/>
    <property type="match status" value="1"/>
</dbReference>
<dbReference type="EMBL" id="BMKK01000016">
    <property type="protein sequence ID" value="GGD80652.1"/>
    <property type="molecule type" value="Genomic_DNA"/>
</dbReference>